<dbReference type="WBParaSite" id="ASIM_0000414901-mRNA-1">
    <property type="protein sequence ID" value="ASIM_0000414901-mRNA-1"/>
    <property type="gene ID" value="ASIM_0000414901"/>
</dbReference>
<sequence>MKHKKENKDKPVTAVPFAGSALPFHHLATFPRNFLLTNNYT</sequence>
<reference evidence="1 2" key="2">
    <citation type="submission" date="2018-11" db="EMBL/GenBank/DDBJ databases">
        <authorList>
            <consortium name="Pathogen Informatics"/>
        </authorList>
    </citation>
    <scope>NUCLEOTIDE SEQUENCE [LARGE SCALE GENOMIC DNA]</scope>
</reference>
<keyword evidence="2" id="KW-1185">Reference proteome</keyword>
<proteinExistence type="predicted"/>
<dbReference type="Proteomes" id="UP000267096">
    <property type="component" value="Unassembled WGS sequence"/>
</dbReference>
<dbReference type="AlphaFoldDB" id="A0A0M3J988"/>
<organism evidence="3">
    <name type="scientific">Anisakis simplex</name>
    <name type="common">Herring worm</name>
    <dbReference type="NCBI Taxonomy" id="6269"/>
    <lineage>
        <taxon>Eukaryota</taxon>
        <taxon>Metazoa</taxon>
        <taxon>Ecdysozoa</taxon>
        <taxon>Nematoda</taxon>
        <taxon>Chromadorea</taxon>
        <taxon>Rhabditida</taxon>
        <taxon>Spirurina</taxon>
        <taxon>Ascaridomorpha</taxon>
        <taxon>Ascaridoidea</taxon>
        <taxon>Anisakidae</taxon>
        <taxon>Anisakis</taxon>
        <taxon>Anisakis simplex complex</taxon>
    </lineage>
</organism>
<dbReference type="OrthoDB" id="6159439at2759"/>
<evidence type="ECO:0000313" key="2">
    <source>
        <dbReference type="Proteomes" id="UP000267096"/>
    </source>
</evidence>
<reference evidence="3" key="1">
    <citation type="submission" date="2017-02" db="UniProtKB">
        <authorList>
            <consortium name="WormBaseParasite"/>
        </authorList>
    </citation>
    <scope>IDENTIFICATION</scope>
</reference>
<evidence type="ECO:0000313" key="1">
    <source>
        <dbReference type="EMBL" id="VDK22749.1"/>
    </source>
</evidence>
<dbReference type="EMBL" id="UYRR01006574">
    <property type="protein sequence ID" value="VDK22749.1"/>
    <property type="molecule type" value="Genomic_DNA"/>
</dbReference>
<accession>A0A0M3J988</accession>
<gene>
    <name evidence="1" type="ORF">ASIM_LOCUS3969</name>
</gene>
<evidence type="ECO:0000313" key="3">
    <source>
        <dbReference type="WBParaSite" id="ASIM_0000414901-mRNA-1"/>
    </source>
</evidence>
<protein>
    <submittedName>
        <fullName evidence="1 3">Uncharacterized protein</fullName>
    </submittedName>
</protein>
<name>A0A0M3J988_ANISI</name>